<evidence type="ECO:0000256" key="9">
    <source>
        <dbReference type="RuleBase" id="RU369079"/>
    </source>
</evidence>
<keyword evidence="6 9" id="KW-1133">Transmembrane helix</keyword>
<dbReference type="PANTHER" id="PTHR35011">
    <property type="entry name" value="2,3-DIKETO-L-GULONATE TRAP TRANSPORTER SMALL PERMEASE PROTEIN YIAM"/>
    <property type="match status" value="1"/>
</dbReference>
<dbReference type="GO" id="GO:0005886">
    <property type="term" value="C:plasma membrane"/>
    <property type="evidence" value="ECO:0007669"/>
    <property type="project" value="UniProtKB-SubCell"/>
</dbReference>
<feature type="transmembrane region" description="Helical" evidence="9">
    <location>
        <begin position="85"/>
        <end position="107"/>
    </location>
</feature>
<dbReference type="EMBL" id="DWUQ01000079">
    <property type="protein sequence ID" value="HJD44164.1"/>
    <property type="molecule type" value="Genomic_DNA"/>
</dbReference>
<comment type="function">
    <text evidence="9">Part of the tripartite ATP-independent periplasmic (TRAP) transport system.</text>
</comment>
<evidence type="ECO:0000256" key="6">
    <source>
        <dbReference type="ARBA" id="ARBA00022989"/>
    </source>
</evidence>
<dbReference type="GO" id="GO:0015740">
    <property type="term" value="P:C4-dicarboxylate transport"/>
    <property type="evidence" value="ECO:0007669"/>
    <property type="project" value="TreeGrafter"/>
</dbReference>
<evidence type="ECO:0000259" key="10">
    <source>
        <dbReference type="Pfam" id="PF04290"/>
    </source>
</evidence>
<comment type="subcellular location">
    <subcellularLocation>
        <location evidence="1 9">Cell inner membrane</location>
        <topology evidence="1 9">Multi-pass membrane protein</topology>
    </subcellularLocation>
</comment>
<feature type="domain" description="Tripartite ATP-independent periplasmic transporters DctQ component" evidence="10">
    <location>
        <begin position="24"/>
        <end position="151"/>
    </location>
</feature>
<evidence type="ECO:0000256" key="7">
    <source>
        <dbReference type="ARBA" id="ARBA00023136"/>
    </source>
</evidence>
<comment type="caution">
    <text evidence="11">The sequence shown here is derived from an EMBL/GenBank/DDBJ whole genome shotgun (WGS) entry which is preliminary data.</text>
</comment>
<organism evidence="11 12">
    <name type="scientific">Candidatus Paenalcaligenes intestinipullorum</name>
    <dbReference type="NCBI Taxonomy" id="2838718"/>
    <lineage>
        <taxon>Bacteria</taxon>
        <taxon>Pseudomonadati</taxon>
        <taxon>Pseudomonadota</taxon>
        <taxon>Betaproteobacteria</taxon>
        <taxon>Burkholderiales</taxon>
        <taxon>Alcaligenaceae</taxon>
        <taxon>Paenalcaligenes</taxon>
    </lineage>
</organism>
<dbReference type="InterPro" id="IPR007387">
    <property type="entry name" value="TRAP_DctQ"/>
</dbReference>
<evidence type="ECO:0000256" key="5">
    <source>
        <dbReference type="ARBA" id="ARBA00022692"/>
    </source>
</evidence>
<dbReference type="Proteomes" id="UP000823889">
    <property type="component" value="Unassembled WGS sequence"/>
</dbReference>
<evidence type="ECO:0000256" key="8">
    <source>
        <dbReference type="ARBA" id="ARBA00038436"/>
    </source>
</evidence>
<keyword evidence="3" id="KW-1003">Cell membrane</keyword>
<sequence length="196" mass="21196">MLRLMLSRLYTAGAYLAAAMMVLLVLLVLTQIVARNVGVLVETTEISGFSLAAITFLSLAYTLKQGDHIRVSLLIQGLGPVKRRLIELWCTGVALGIIAMLVVHTGVMVYESWSFQEVSPGLMAIPVWIPQLGMLIGVTLLAIALLDEFVLIASGKRPSYAVSSEEEVAELLEEAGVEDEPVVRPATMPFTRGEAV</sequence>
<feature type="transmembrane region" description="Helical" evidence="9">
    <location>
        <begin position="46"/>
        <end position="64"/>
    </location>
</feature>
<evidence type="ECO:0000313" key="11">
    <source>
        <dbReference type="EMBL" id="HJD44164.1"/>
    </source>
</evidence>
<gene>
    <name evidence="11" type="ORF">H9906_03945</name>
</gene>
<evidence type="ECO:0000256" key="3">
    <source>
        <dbReference type="ARBA" id="ARBA00022475"/>
    </source>
</evidence>
<reference evidence="11" key="2">
    <citation type="submission" date="2021-04" db="EMBL/GenBank/DDBJ databases">
        <authorList>
            <person name="Gilroy R."/>
        </authorList>
    </citation>
    <scope>NUCLEOTIDE SEQUENCE</scope>
    <source>
        <strain evidence="11">9264</strain>
    </source>
</reference>
<comment type="subunit">
    <text evidence="9">The complex comprises the extracytoplasmic solute receptor protein and the two transmembrane proteins.</text>
</comment>
<accession>A0A9D2U956</accession>
<feature type="transmembrane region" description="Helical" evidence="9">
    <location>
        <begin position="127"/>
        <end position="146"/>
    </location>
</feature>
<keyword evidence="2 9" id="KW-0813">Transport</keyword>
<reference evidence="11" key="1">
    <citation type="journal article" date="2021" name="PeerJ">
        <title>Extensive microbial diversity within the chicken gut microbiome revealed by metagenomics and culture.</title>
        <authorList>
            <person name="Gilroy R."/>
            <person name="Ravi A."/>
            <person name="Getino M."/>
            <person name="Pursley I."/>
            <person name="Horton D.L."/>
            <person name="Alikhan N.F."/>
            <person name="Baker D."/>
            <person name="Gharbi K."/>
            <person name="Hall N."/>
            <person name="Watson M."/>
            <person name="Adriaenssens E.M."/>
            <person name="Foster-Nyarko E."/>
            <person name="Jarju S."/>
            <person name="Secka A."/>
            <person name="Antonio M."/>
            <person name="Oren A."/>
            <person name="Chaudhuri R.R."/>
            <person name="La Ragione R."/>
            <person name="Hildebrand F."/>
            <person name="Pallen M.J."/>
        </authorList>
    </citation>
    <scope>NUCLEOTIDE SEQUENCE</scope>
    <source>
        <strain evidence="11">9264</strain>
    </source>
</reference>
<keyword evidence="5 9" id="KW-0812">Transmembrane</keyword>
<comment type="similarity">
    <text evidence="8 9">Belongs to the TRAP transporter small permease family.</text>
</comment>
<dbReference type="AlphaFoldDB" id="A0A9D2U956"/>
<evidence type="ECO:0000256" key="1">
    <source>
        <dbReference type="ARBA" id="ARBA00004429"/>
    </source>
</evidence>
<keyword evidence="4 9" id="KW-0997">Cell inner membrane</keyword>
<evidence type="ECO:0000313" key="12">
    <source>
        <dbReference type="Proteomes" id="UP000823889"/>
    </source>
</evidence>
<evidence type="ECO:0000256" key="2">
    <source>
        <dbReference type="ARBA" id="ARBA00022448"/>
    </source>
</evidence>
<evidence type="ECO:0000256" key="4">
    <source>
        <dbReference type="ARBA" id="ARBA00022519"/>
    </source>
</evidence>
<dbReference type="PANTHER" id="PTHR35011:SF10">
    <property type="entry name" value="TRAP TRANSPORTER SMALL PERMEASE PROTEIN"/>
    <property type="match status" value="1"/>
</dbReference>
<dbReference type="GO" id="GO:0022857">
    <property type="term" value="F:transmembrane transporter activity"/>
    <property type="evidence" value="ECO:0007669"/>
    <property type="project" value="UniProtKB-UniRule"/>
</dbReference>
<dbReference type="Pfam" id="PF04290">
    <property type="entry name" value="DctQ"/>
    <property type="match status" value="1"/>
</dbReference>
<protein>
    <recommendedName>
        <fullName evidence="9">TRAP transporter small permease protein</fullName>
    </recommendedName>
</protein>
<dbReference type="InterPro" id="IPR055348">
    <property type="entry name" value="DctQ"/>
</dbReference>
<keyword evidence="7 9" id="KW-0472">Membrane</keyword>
<feature type="transmembrane region" description="Helical" evidence="9">
    <location>
        <begin position="12"/>
        <end position="34"/>
    </location>
</feature>
<proteinExistence type="inferred from homology"/>
<name>A0A9D2U956_9BURK</name>